<dbReference type="Gene3D" id="1.10.357.10">
    <property type="entry name" value="Tetracycline Repressor, domain 2"/>
    <property type="match status" value="1"/>
</dbReference>
<evidence type="ECO:0000313" key="5">
    <source>
        <dbReference type="EMBL" id="CAB4583634.1"/>
    </source>
</evidence>
<evidence type="ECO:0000259" key="4">
    <source>
        <dbReference type="PROSITE" id="PS50977"/>
    </source>
</evidence>
<dbReference type="Pfam" id="PF00440">
    <property type="entry name" value="TetR_N"/>
    <property type="match status" value="1"/>
</dbReference>
<dbReference type="InterPro" id="IPR009057">
    <property type="entry name" value="Homeodomain-like_sf"/>
</dbReference>
<accession>A0A6J6F9R9</accession>
<evidence type="ECO:0000256" key="1">
    <source>
        <dbReference type="ARBA" id="ARBA00023015"/>
    </source>
</evidence>
<evidence type="ECO:0000256" key="2">
    <source>
        <dbReference type="ARBA" id="ARBA00023125"/>
    </source>
</evidence>
<keyword evidence="3" id="KW-0804">Transcription</keyword>
<reference evidence="5" key="1">
    <citation type="submission" date="2020-05" db="EMBL/GenBank/DDBJ databases">
        <authorList>
            <person name="Chiriac C."/>
            <person name="Salcher M."/>
            <person name="Ghai R."/>
            <person name="Kavagutti S V."/>
        </authorList>
    </citation>
    <scope>NUCLEOTIDE SEQUENCE</scope>
</reference>
<dbReference type="InterPro" id="IPR001647">
    <property type="entry name" value="HTH_TetR"/>
</dbReference>
<dbReference type="AlphaFoldDB" id="A0A6J6F9R9"/>
<keyword evidence="1" id="KW-0805">Transcription regulation</keyword>
<keyword evidence="2" id="KW-0238">DNA-binding</keyword>
<dbReference type="GO" id="GO:0000976">
    <property type="term" value="F:transcription cis-regulatory region binding"/>
    <property type="evidence" value="ECO:0007669"/>
    <property type="project" value="TreeGrafter"/>
</dbReference>
<organism evidence="5">
    <name type="scientific">freshwater metagenome</name>
    <dbReference type="NCBI Taxonomy" id="449393"/>
    <lineage>
        <taxon>unclassified sequences</taxon>
        <taxon>metagenomes</taxon>
        <taxon>ecological metagenomes</taxon>
    </lineage>
</organism>
<dbReference type="PANTHER" id="PTHR30055:SF234">
    <property type="entry name" value="HTH-TYPE TRANSCRIPTIONAL REGULATOR BETI"/>
    <property type="match status" value="1"/>
</dbReference>
<dbReference type="EMBL" id="CAEZTS010000106">
    <property type="protein sequence ID" value="CAB4583634.1"/>
    <property type="molecule type" value="Genomic_DNA"/>
</dbReference>
<dbReference type="PROSITE" id="PS50977">
    <property type="entry name" value="HTH_TETR_2"/>
    <property type="match status" value="1"/>
</dbReference>
<feature type="domain" description="HTH tetR-type" evidence="4">
    <location>
        <begin position="4"/>
        <end position="64"/>
    </location>
</feature>
<evidence type="ECO:0000256" key="3">
    <source>
        <dbReference type="ARBA" id="ARBA00023163"/>
    </source>
</evidence>
<dbReference type="PANTHER" id="PTHR30055">
    <property type="entry name" value="HTH-TYPE TRANSCRIPTIONAL REGULATOR RUTR"/>
    <property type="match status" value="1"/>
</dbReference>
<proteinExistence type="predicted"/>
<sequence>MGYRHDRDDIVRAGVDLVLAEGLAALSFGKVAKSLGISDRMVVYYFPSKDVLITSVVAAMGAQLQELLEGAFPAKASVDDLLRTAWPILASSKVDALMAVYFEIVGLASAKKEPYVGLASALVEAWVAWVGESIDVEAPAERRRLALSVVARVDGLLMVRQVCGPRAANDAARALGIID</sequence>
<dbReference type="GO" id="GO:0003700">
    <property type="term" value="F:DNA-binding transcription factor activity"/>
    <property type="evidence" value="ECO:0007669"/>
    <property type="project" value="TreeGrafter"/>
</dbReference>
<dbReference type="SUPFAM" id="SSF46689">
    <property type="entry name" value="Homeodomain-like"/>
    <property type="match status" value="1"/>
</dbReference>
<gene>
    <name evidence="5" type="ORF">UFOPK1722_01204</name>
</gene>
<protein>
    <submittedName>
        <fullName evidence="5">Unannotated protein</fullName>
    </submittedName>
</protein>
<dbReference type="InterPro" id="IPR050109">
    <property type="entry name" value="HTH-type_TetR-like_transc_reg"/>
</dbReference>
<name>A0A6J6F9R9_9ZZZZ</name>